<proteinExistence type="predicted"/>
<feature type="region of interest" description="Disordered" evidence="1">
    <location>
        <begin position="570"/>
        <end position="622"/>
    </location>
</feature>
<dbReference type="Proteomes" id="UP000887560">
    <property type="component" value="Unplaced"/>
</dbReference>
<evidence type="ECO:0000256" key="1">
    <source>
        <dbReference type="SAM" id="MobiDB-lite"/>
    </source>
</evidence>
<name>A0A915NKL6_9BILA</name>
<protein>
    <submittedName>
        <fullName evidence="4">Uncharacterized protein</fullName>
    </submittedName>
</protein>
<reference evidence="4" key="1">
    <citation type="submission" date="2022-11" db="UniProtKB">
        <authorList>
            <consortium name="WormBaseParasite"/>
        </authorList>
    </citation>
    <scope>IDENTIFICATION</scope>
</reference>
<dbReference type="AlphaFoldDB" id="A0A915NKL6"/>
<sequence length="622" mass="70958">MKFGQANIETPLGDTNKCPFKNGNCLLEDKTQIVWATDTEKNCEYTHLGTWMGQRMGQTWVADKIPILLDFPKVPKSVIVCGKNLTISNQGFAVSIENKNRAKRAISGIVSSAQLQSELSYLDWKIAQTMRVSFTHSIHSICNHLEETRRWAISAAFTDPTTFARVIFENPLIHAKRVSPRIIKIWPCISIKRDQYDFIPHEETKLEKDICFDRIPIRFKTGGAHKTAFLDPLKMEIVSEAHKGPCFEFRYQTIELEGEILEIDQMTAQMKKLDENILTNLTFSALTVPKISSHSFHHLVLNNVTDFITHTHISSALRASEITFKIHAKDTELLVTPSDAWGQVREEIEKQIFGDWSKLWRGTITILVLIVFVEMLLRIFFILRASYVVKKPIKIIKEDTKSEANEMPELKFTPIQIIPTQLNRKSKQEQVNELTEALNDNKLARGFRVRALNNFTIQPSSQSLIEAEIENGGQIKQYIATTGLDKKLLESQLGLVPSVCGPYVDRITLAIINPTNEPKDIGANCTVPQLPENERLSFNEIGAEEIVNMPGYSHATNQGNLIREKVSENINAQPLKEKTTSRENQGQEENEEENRSNIQKQENYNLRPRNKIQPPSKFKEFY</sequence>
<keyword evidence="2" id="KW-1133">Transmembrane helix</keyword>
<organism evidence="3 4">
    <name type="scientific">Meloidogyne floridensis</name>
    <dbReference type="NCBI Taxonomy" id="298350"/>
    <lineage>
        <taxon>Eukaryota</taxon>
        <taxon>Metazoa</taxon>
        <taxon>Ecdysozoa</taxon>
        <taxon>Nematoda</taxon>
        <taxon>Chromadorea</taxon>
        <taxon>Rhabditida</taxon>
        <taxon>Tylenchina</taxon>
        <taxon>Tylenchomorpha</taxon>
        <taxon>Tylenchoidea</taxon>
        <taxon>Meloidogynidae</taxon>
        <taxon>Meloidogyninae</taxon>
        <taxon>Meloidogyne</taxon>
    </lineage>
</organism>
<accession>A0A915NKL6</accession>
<keyword evidence="2" id="KW-0472">Membrane</keyword>
<evidence type="ECO:0000313" key="4">
    <source>
        <dbReference type="WBParaSite" id="scf7180000419594.g4060"/>
    </source>
</evidence>
<keyword evidence="3" id="KW-1185">Reference proteome</keyword>
<keyword evidence="2" id="KW-0812">Transmembrane</keyword>
<feature type="transmembrane region" description="Helical" evidence="2">
    <location>
        <begin position="359"/>
        <end position="381"/>
    </location>
</feature>
<evidence type="ECO:0000256" key="2">
    <source>
        <dbReference type="SAM" id="Phobius"/>
    </source>
</evidence>
<evidence type="ECO:0000313" key="3">
    <source>
        <dbReference type="Proteomes" id="UP000887560"/>
    </source>
</evidence>
<dbReference type="WBParaSite" id="scf7180000419594.g4060">
    <property type="protein sequence ID" value="scf7180000419594.g4060"/>
    <property type="gene ID" value="scf7180000419594.g4060"/>
</dbReference>